<name>A0A1Y0EBJ9_9RHOB</name>
<dbReference type="STRING" id="1122181.GCA_000382265_00541"/>
<keyword evidence="3" id="KW-1185">Reference proteome</keyword>
<dbReference type="Proteomes" id="UP000195273">
    <property type="component" value="Chromosome"/>
</dbReference>
<dbReference type="RefSeq" id="WP_087212870.1">
    <property type="nucleotide sequence ID" value="NZ_CP021431.1"/>
</dbReference>
<keyword evidence="2" id="KW-0456">Lyase</keyword>
<dbReference type="PANTHER" id="PTHR30411:SF1">
    <property type="entry name" value="CYTOPLASMIC PROTEIN"/>
    <property type="match status" value="1"/>
</dbReference>
<dbReference type="CDD" id="cd04333">
    <property type="entry name" value="ProX_deacylase"/>
    <property type="match status" value="1"/>
</dbReference>
<evidence type="ECO:0000313" key="2">
    <source>
        <dbReference type="EMBL" id="ARU00986.1"/>
    </source>
</evidence>
<protein>
    <submittedName>
        <fullName evidence="2">Cys-tRNA(Pro)/Cys-tRNA(Cys) deacylase YbaK</fullName>
        <ecNumber evidence="2">4.2.-.-</ecNumber>
    </submittedName>
</protein>
<reference evidence="2 3" key="1">
    <citation type="submission" date="2017-05" db="EMBL/GenBank/DDBJ databases">
        <title>Genome Sequence of Loktanella vestfoldensis Strain SMR4r Isolated from a Culture of the Diatom Skeletonema marinoi.</title>
        <authorList>
            <person name="Topel M."/>
            <person name="Pinder M.I.M."/>
            <person name="Johansson O.N."/>
            <person name="Kourtchenko O."/>
            <person name="Godhe A."/>
            <person name="Clarke A.K."/>
        </authorList>
    </citation>
    <scope>NUCLEOTIDE SEQUENCE [LARGE SCALE GENOMIC DNA]</scope>
    <source>
        <strain evidence="2 3">SMR4r</strain>
    </source>
</reference>
<dbReference type="EC" id="4.2.-.-" evidence="2"/>
<accession>A0A1Y0EBJ9</accession>
<dbReference type="Pfam" id="PF04073">
    <property type="entry name" value="tRNA_edit"/>
    <property type="match status" value="1"/>
</dbReference>
<dbReference type="EMBL" id="CP021431">
    <property type="protein sequence ID" value="ARU00986.1"/>
    <property type="molecule type" value="Genomic_DNA"/>
</dbReference>
<evidence type="ECO:0000259" key="1">
    <source>
        <dbReference type="Pfam" id="PF04073"/>
    </source>
</evidence>
<dbReference type="GO" id="GO:0002161">
    <property type="term" value="F:aminoacyl-tRNA deacylase activity"/>
    <property type="evidence" value="ECO:0007669"/>
    <property type="project" value="InterPro"/>
</dbReference>
<organism evidence="2 3">
    <name type="scientific">Yoonia vestfoldensis</name>
    <dbReference type="NCBI Taxonomy" id="245188"/>
    <lineage>
        <taxon>Bacteria</taxon>
        <taxon>Pseudomonadati</taxon>
        <taxon>Pseudomonadota</taxon>
        <taxon>Alphaproteobacteria</taxon>
        <taxon>Rhodobacterales</taxon>
        <taxon>Paracoccaceae</taxon>
        <taxon>Yoonia</taxon>
    </lineage>
</organism>
<proteinExistence type="predicted"/>
<dbReference type="Gene3D" id="3.90.960.10">
    <property type="entry name" value="YbaK/aminoacyl-tRNA synthetase-associated domain"/>
    <property type="match status" value="1"/>
</dbReference>
<sequence length="156" mass="16370">MSKSLTRVIRALAEQGVQITPLEMGEQTRTAQQAAEAAGCALDQIAKSVIFAGQDSGRAILFITAGGHQVENAKASHVAGEPLAKADAGLIRAQTGFAIGGVAPIGHLSPVRAFFDPRLLDFTEIWAAAGTPRHIFPIAPQQLLQIYGAQLADFIA</sequence>
<evidence type="ECO:0000313" key="3">
    <source>
        <dbReference type="Proteomes" id="UP000195273"/>
    </source>
</evidence>
<dbReference type="GO" id="GO:0016829">
    <property type="term" value="F:lyase activity"/>
    <property type="evidence" value="ECO:0007669"/>
    <property type="project" value="UniProtKB-KW"/>
</dbReference>
<dbReference type="PANTHER" id="PTHR30411">
    <property type="entry name" value="CYTOPLASMIC PROTEIN"/>
    <property type="match status" value="1"/>
</dbReference>
<gene>
    <name evidence="2" type="primary">ybaK</name>
    <name evidence="2" type="ORF">LOKVESSMR4R_01672</name>
</gene>
<dbReference type="SUPFAM" id="SSF55826">
    <property type="entry name" value="YbaK/ProRS associated domain"/>
    <property type="match status" value="1"/>
</dbReference>
<dbReference type="KEGG" id="lvs:LOKVESSMR4R_01672"/>
<dbReference type="OrthoDB" id="9798760at2"/>
<feature type="domain" description="YbaK/aminoacyl-tRNA synthetase-associated" evidence="1">
    <location>
        <begin position="26"/>
        <end position="145"/>
    </location>
</feature>
<dbReference type="AlphaFoldDB" id="A0A1Y0EBJ9"/>
<dbReference type="InterPro" id="IPR036754">
    <property type="entry name" value="YbaK/aa-tRNA-synt-asso_dom_sf"/>
</dbReference>
<dbReference type="InterPro" id="IPR007214">
    <property type="entry name" value="YbaK/aa-tRNA-synth-assoc-dom"/>
</dbReference>